<gene>
    <name evidence="2" type="ORF">M2283_006548</name>
</gene>
<dbReference type="Proteomes" id="UP001160499">
    <property type="component" value="Unassembled WGS sequence"/>
</dbReference>
<dbReference type="PANTHER" id="PTHR42305">
    <property type="entry name" value="MEMBRANE PROTEIN RV1733C-RELATED"/>
    <property type="match status" value="1"/>
</dbReference>
<keyword evidence="1" id="KW-1133">Transmembrane helix</keyword>
<dbReference type="RefSeq" id="WP_280880038.1">
    <property type="nucleotide sequence ID" value="NZ_JARXVH010000011.1"/>
</dbReference>
<keyword evidence="1" id="KW-0472">Membrane</keyword>
<feature type="transmembrane region" description="Helical" evidence="1">
    <location>
        <begin position="28"/>
        <end position="48"/>
    </location>
</feature>
<evidence type="ECO:0000256" key="1">
    <source>
        <dbReference type="SAM" id="Phobius"/>
    </source>
</evidence>
<evidence type="ECO:0000313" key="2">
    <source>
        <dbReference type="EMBL" id="MDH6219214.1"/>
    </source>
</evidence>
<keyword evidence="1" id="KW-0812">Transmembrane</keyword>
<dbReference type="EMBL" id="JARXVH010000011">
    <property type="protein sequence ID" value="MDH6219214.1"/>
    <property type="molecule type" value="Genomic_DNA"/>
</dbReference>
<reference evidence="2 3" key="1">
    <citation type="submission" date="2023-04" db="EMBL/GenBank/DDBJ databases">
        <title>Forest soil microbial communities from Buena Vista Peninsula, Colon Province, Panama.</title>
        <authorList>
            <person name="Bouskill N."/>
        </authorList>
    </citation>
    <scope>NUCLEOTIDE SEQUENCE [LARGE SCALE GENOMIC DNA]</scope>
    <source>
        <strain evidence="2 3">GGS1</strain>
    </source>
</reference>
<dbReference type="InterPro" id="IPR039708">
    <property type="entry name" value="MT1774/Rv1733c-like"/>
</dbReference>
<name>A0ABT6LTT0_9ACTN</name>
<sequence length="199" mass="21800">MAFRGPKVWLWRWRRNPLKRRADSVETWVVLGTWLVTVLAGVLAGLAATQSVEQGLARERVEWRAVEGHLTEKAPGTAAEHSSASTADRVWGKVRWTAPDGSSHTGQVRVRPGSTVGTEVTVWTDPQGHLVTKPATAAEAQLRADLIGVLVGAGAALVPFVCGRMVCGRLERRRMAQWDAEWAGFDPLWGRKTWADGDT</sequence>
<evidence type="ECO:0008006" key="4">
    <source>
        <dbReference type="Google" id="ProtNLM"/>
    </source>
</evidence>
<accession>A0ABT6LTT0</accession>
<protein>
    <recommendedName>
        <fullName evidence="4">Proline rich protein membrane protein</fullName>
    </recommendedName>
</protein>
<feature type="transmembrane region" description="Helical" evidence="1">
    <location>
        <begin position="146"/>
        <end position="167"/>
    </location>
</feature>
<organism evidence="2 3">
    <name type="scientific">Streptomyces pseudovenezuelae</name>
    <dbReference type="NCBI Taxonomy" id="67350"/>
    <lineage>
        <taxon>Bacteria</taxon>
        <taxon>Bacillati</taxon>
        <taxon>Actinomycetota</taxon>
        <taxon>Actinomycetes</taxon>
        <taxon>Kitasatosporales</taxon>
        <taxon>Streptomycetaceae</taxon>
        <taxon>Streptomyces</taxon>
        <taxon>Streptomyces aurantiacus group</taxon>
    </lineage>
</organism>
<comment type="caution">
    <text evidence="2">The sequence shown here is derived from an EMBL/GenBank/DDBJ whole genome shotgun (WGS) entry which is preliminary data.</text>
</comment>
<evidence type="ECO:0000313" key="3">
    <source>
        <dbReference type="Proteomes" id="UP001160499"/>
    </source>
</evidence>
<proteinExistence type="predicted"/>
<keyword evidence="3" id="KW-1185">Reference proteome</keyword>
<dbReference type="PANTHER" id="PTHR42305:SF1">
    <property type="entry name" value="MEMBRANE PROTEIN RV1733C-RELATED"/>
    <property type="match status" value="1"/>
</dbReference>